<name>A0A5B7D8A7_PORTR</name>
<dbReference type="AlphaFoldDB" id="A0A5B7D8A7"/>
<organism evidence="2 3">
    <name type="scientific">Portunus trituberculatus</name>
    <name type="common">Swimming crab</name>
    <name type="synonym">Neptunus trituberculatus</name>
    <dbReference type="NCBI Taxonomy" id="210409"/>
    <lineage>
        <taxon>Eukaryota</taxon>
        <taxon>Metazoa</taxon>
        <taxon>Ecdysozoa</taxon>
        <taxon>Arthropoda</taxon>
        <taxon>Crustacea</taxon>
        <taxon>Multicrustacea</taxon>
        <taxon>Malacostraca</taxon>
        <taxon>Eumalacostraca</taxon>
        <taxon>Eucarida</taxon>
        <taxon>Decapoda</taxon>
        <taxon>Pleocyemata</taxon>
        <taxon>Brachyura</taxon>
        <taxon>Eubrachyura</taxon>
        <taxon>Portunoidea</taxon>
        <taxon>Portunidae</taxon>
        <taxon>Portuninae</taxon>
        <taxon>Portunus</taxon>
    </lineage>
</organism>
<reference evidence="2 3" key="1">
    <citation type="submission" date="2019-05" db="EMBL/GenBank/DDBJ databases">
        <title>Another draft genome of Portunus trituberculatus and its Hox gene families provides insights of decapod evolution.</title>
        <authorList>
            <person name="Jeong J.-H."/>
            <person name="Song I."/>
            <person name="Kim S."/>
            <person name="Choi T."/>
            <person name="Kim D."/>
            <person name="Ryu S."/>
            <person name="Kim W."/>
        </authorList>
    </citation>
    <scope>NUCLEOTIDE SEQUENCE [LARGE SCALE GENOMIC DNA]</scope>
    <source>
        <tissue evidence="2">Muscle</tissue>
    </source>
</reference>
<evidence type="ECO:0000256" key="1">
    <source>
        <dbReference type="SAM" id="MobiDB-lite"/>
    </source>
</evidence>
<gene>
    <name evidence="2" type="ORF">E2C01_010290</name>
</gene>
<evidence type="ECO:0000313" key="2">
    <source>
        <dbReference type="EMBL" id="MPC17432.1"/>
    </source>
</evidence>
<protein>
    <submittedName>
        <fullName evidence="2">Uncharacterized protein</fullName>
    </submittedName>
</protein>
<evidence type="ECO:0000313" key="3">
    <source>
        <dbReference type="Proteomes" id="UP000324222"/>
    </source>
</evidence>
<accession>A0A5B7D8A7</accession>
<dbReference type="EMBL" id="VSRR010000589">
    <property type="protein sequence ID" value="MPC17432.1"/>
    <property type="molecule type" value="Genomic_DNA"/>
</dbReference>
<sequence length="69" mass="7342">MPRCRHHSAKTLPAAQDARNRRAAAAAAAACSPPHATPSSMLSECQGGRKGRDRPRQDTTTQGFVVMAK</sequence>
<comment type="caution">
    <text evidence="2">The sequence shown here is derived from an EMBL/GenBank/DDBJ whole genome shotgun (WGS) entry which is preliminary data.</text>
</comment>
<keyword evidence="3" id="KW-1185">Reference proteome</keyword>
<proteinExistence type="predicted"/>
<dbReference type="Proteomes" id="UP000324222">
    <property type="component" value="Unassembled WGS sequence"/>
</dbReference>
<feature type="region of interest" description="Disordered" evidence="1">
    <location>
        <begin position="1"/>
        <end position="69"/>
    </location>
</feature>